<evidence type="ECO:0000256" key="1">
    <source>
        <dbReference type="SAM" id="SignalP"/>
    </source>
</evidence>
<protein>
    <submittedName>
        <fullName evidence="4">Alpha/beta hydrolase family protein</fullName>
    </submittedName>
</protein>
<dbReference type="PANTHER" id="PTHR34407:SF1">
    <property type="entry name" value="SGNH HYDROLASE-TYPE ESTERASE DOMAIN-CONTAINING PROTEIN"/>
    <property type="match status" value="1"/>
</dbReference>
<feature type="chain" id="PRO_5023133979" evidence="1">
    <location>
        <begin position="21"/>
        <end position="675"/>
    </location>
</feature>
<feature type="domain" description="SGNH hydrolase-type esterase" evidence="3">
    <location>
        <begin position="306"/>
        <end position="482"/>
    </location>
</feature>
<dbReference type="SUPFAM" id="SSF53474">
    <property type="entry name" value="alpha/beta-Hydrolases"/>
    <property type="match status" value="1"/>
</dbReference>
<keyword evidence="5" id="KW-1185">Reference proteome</keyword>
<reference evidence="4 5" key="1">
    <citation type="submission" date="2019-02" db="EMBL/GenBank/DDBJ databases">
        <title>Deep-cultivation of Planctomycetes and their phenomic and genomic characterization uncovers novel biology.</title>
        <authorList>
            <person name="Wiegand S."/>
            <person name="Jogler M."/>
            <person name="Boedeker C."/>
            <person name="Pinto D."/>
            <person name="Vollmers J."/>
            <person name="Rivas-Marin E."/>
            <person name="Kohn T."/>
            <person name="Peeters S.H."/>
            <person name="Heuer A."/>
            <person name="Rast P."/>
            <person name="Oberbeckmann S."/>
            <person name="Bunk B."/>
            <person name="Jeske O."/>
            <person name="Meyerdierks A."/>
            <person name="Storesund J.E."/>
            <person name="Kallscheuer N."/>
            <person name="Luecker S."/>
            <person name="Lage O.M."/>
            <person name="Pohl T."/>
            <person name="Merkel B.J."/>
            <person name="Hornburger P."/>
            <person name="Mueller R.-W."/>
            <person name="Bruemmer F."/>
            <person name="Labrenz M."/>
            <person name="Spormann A.M."/>
            <person name="Op Den Camp H."/>
            <person name="Overmann J."/>
            <person name="Amann R."/>
            <person name="Jetten M.S.M."/>
            <person name="Mascher T."/>
            <person name="Medema M.H."/>
            <person name="Devos D.P."/>
            <person name="Kaster A.-K."/>
            <person name="Ovreas L."/>
            <person name="Rohde M."/>
            <person name="Galperin M.Y."/>
            <person name="Jogler C."/>
        </authorList>
    </citation>
    <scope>NUCLEOTIDE SEQUENCE [LARGE SCALE GENOMIC DNA]</scope>
    <source>
        <strain evidence="4 5">Enr8</strain>
    </source>
</reference>
<dbReference type="InterPro" id="IPR013830">
    <property type="entry name" value="SGNH_hydro"/>
</dbReference>
<dbReference type="RefSeq" id="WP_246120153.1">
    <property type="nucleotide sequence ID" value="NZ_SJPF01000004.1"/>
</dbReference>
<sequence precursor="true">MIRSALCFAALLLFVGTATAASPQFPGQKSQYQGFDRFDFPVDGKQVTVVAPKAAAPGNPWLWHGEFFGHKTEPDVMLLKRGFHVVYMHVPNMLGSPTAVAHWNALYKELTEKYGLAKKPALTGLSRGGLYAYNWAAANPDKVACIYGDAPVCDIKSWPGGKGNGQGSAGEWKRAIEVYGFADEAEALAYDQNPIDKLAPLAKAGVPLLHVYGDADRVVPWDENTGVIAERYKKLGGDIQLIAKPGVDHHPHGLEDPTPIVDFIAKHASVEPTYQPQPAQRIVSRDGLGNVLKKLNAGEPVTIGYLGGSITAANGWRVKTREWFAEQFPKAEVKEIHAAIGGTGSDLGVFRVQQDALQYKPDLLFVEFSVNDGGAAPERIWKAMEGIVRQTWQANPETDICFVYTFKVGYEEPTREGLCSRAAGSMEMLAEHYGIPSVNFCPEVVKREGEGTLIFKSAKETADGVIRFSSDGVHPLDAGHELYAADVAAAVEQMKELPPVDHAAKLATPFVADNWESAKMIPLAPSMLKGNWEKLPETNSLQRSFGKRLGQIWHASEPGSELTFKFRGSLVQLYDLVGPNGGQVSITIDGQTRDKLLPRFDRYCTYHRLSLLKIAADLDPNEVHTVTIKLDAEQPDRQPVADRLKDPETELKSPKYTGTNLWIGQIQLPGDLVTE</sequence>
<dbReference type="EMBL" id="SJPF01000004">
    <property type="protein sequence ID" value="TWT31933.1"/>
    <property type="molecule type" value="Genomic_DNA"/>
</dbReference>
<dbReference type="InterPro" id="IPR036514">
    <property type="entry name" value="SGNH_hydro_sf"/>
</dbReference>
<dbReference type="Pfam" id="PF00326">
    <property type="entry name" value="Peptidase_S9"/>
    <property type="match status" value="1"/>
</dbReference>
<dbReference type="SUPFAM" id="SSF52266">
    <property type="entry name" value="SGNH hydrolase"/>
    <property type="match status" value="1"/>
</dbReference>
<dbReference type="Gene3D" id="3.40.50.1820">
    <property type="entry name" value="alpha/beta hydrolase"/>
    <property type="match status" value="1"/>
</dbReference>
<evidence type="ECO:0000313" key="4">
    <source>
        <dbReference type="EMBL" id="TWT31933.1"/>
    </source>
</evidence>
<comment type="caution">
    <text evidence="4">The sequence shown here is derived from an EMBL/GenBank/DDBJ whole genome shotgun (WGS) entry which is preliminary data.</text>
</comment>
<feature type="domain" description="Peptidase S9 prolyl oligopeptidase catalytic" evidence="2">
    <location>
        <begin position="113"/>
        <end position="253"/>
    </location>
</feature>
<evidence type="ECO:0000259" key="3">
    <source>
        <dbReference type="Pfam" id="PF13472"/>
    </source>
</evidence>
<evidence type="ECO:0000259" key="2">
    <source>
        <dbReference type="Pfam" id="PF00326"/>
    </source>
</evidence>
<keyword evidence="1" id="KW-0732">Signal</keyword>
<dbReference type="Proteomes" id="UP000318878">
    <property type="component" value="Unassembled WGS sequence"/>
</dbReference>
<dbReference type="Pfam" id="PF13472">
    <property type="entry name" value="Lipase_GDSL_2"/>
    <property type="match status" value="1"/>
</dbReference>
<keyword evidence="4" id="KW-0378">Hydrolase</keyword>
<dbReference type="Gene3D" id="3.40.50.1110">
    <property type="entry name" value="SGNH hydrolase"/>
    <property type="match status" value="1"/>
</dbReference>
<proteinExistence type="predicted"/>
<dbReference type="CDD" id="cd00229">
    <property type="entry name" value="SGNH_hydrolase"/>
    <property type="match status" value="1"/>
</dbReference>
<evidence type="ECO:0000313" key="5">
    <source>
        <dbReference type="Proteomes" id="UP000318878"/>
    </source>
</evidence>
<dbReference type="Gene3D" id="2.60.120.260">
    <property type="entry name" value="Galactose-binding domain-like"/>
    <property type="match status" value="1"/>
</dbReference>
<dbReference type="PANTHER" id="PTHR34407">
    <property type="entry name" value="EXPRESSED PROTEIN"/>
    <property type="match status" value="1"/>
</dbReference>
<accession>A0A5C5V1U3</accession>
<gene>
    <name evidence="4" type="ORF">Enr8_38590</name>
</gene>
<dbReference type="AlphaFoldDB" id="A0A5C5V1U3"/>
<name>A0A5C5V1U3_9BACT</name>
<dbReference type="GO" id="GO:0016788">
    <property type="term" value="F:hydrolase activity, acting on ester bonds"/>
    <property type="evidence" value="ECO:0007669"/>
    <property type="project" value="UniProtKB-ARBA"/>
</dbReference>
<dbReference type="InterPro" id="IPR029058">
    <property type="entry name" value="AB_hydrolase_fold"/>
</dbReference>
<dbReference type="InterPro" id="IPR001375">
    <property type="entry name" value="Peptidase_S9_cat"/>
</dbReference>
<feature type="signal peptide" evidence="1">
    <location>
        <begin position="1"/>
        <end position="20"/>
    </location>
</feature>
<organism evidence="4 5">
    <name type="scientific">Blastopirellula retiformator</name>
    <dbReference type="NCBI Taxonomy" id="2527970"/>
    <lineage>
        <taxon>Bacteria</taxon>
        <taxon>Pseudomonadati</taxon>
        <taxon>Planctomycetota</taxon>
        <taxon>Planctomycetia</taxon>
        <taxon>Pirellulales</taxon>
        <taxon>Pirellulaceae</taxon>
        <taxon>Blastopirellula</taxon>
    </lineage>
</organism>